<evidence type="ECO:0000256" key="5">
    <source>
        <dbReference type="ARBA" id="ARBA00022723"/>
    </source>
</evidence>
<dbReference type="EMBL" id="WIXE01012879">
    <property type="protein sequence ID" value="KAK5975586.1"/>
    <property type="molecule type" value="Genomic_DNA"/>
</dbReference>
<evidence type="ECO:0000259" key="13">
    <source>
        <dbReference type="Pfam" id="PF02244"/>
    </source>
</evidence>
<evidence type="ECO:0000256" key="4">
    <source>
        <dbReference type="ARBA" id="ARBA00022670"/>
    </source>
</evidence>
<dbReference type="Gene3D" id="3.30.70.340">
    <property type="entry name" value="Metallocarboxypeptidase-like"/>
    <property type="match status" value="1"/>
</dbReference>
<dbReference type="Proteomes" id="UP001331761">
    <property type="component" value="Unassembled WGS sequence"/>
</dbReference>
<accession>A0AAN8IJ90</accession>
<feature type="non-terminal residue" evidence="14">
    <location>
        <position position="104"/>
    </location>
</feature>
<keyword evidence="5" id="KW-0479">Metal-binding</keyword>
<proteinExistence type="inferred from homology"/>
<comment type="caution">
    <text evidence="14">The sequence shown here is derived from an EMBL/GenBank/DDBJ whole genome shotgun (WGS) entry which is preliminary data.</text>
</comment>
<dbReference type="AlphaFoldDB" id="A0AAN8IJ90"/>
<keyword evidence="7" id="KW-0378">Hydrolase</keyword>
<keyword evidence="10" id="KW-1015">Disulfide bond</keyword>
<keyword evidence="15" id="KW-1185">Reference proteome</keyword>
<dbReference type="Pfam" id="PF02244">
    <property type="entry name" value="Propep_M14"/>
    <property type="match status" value="1"/>
</dbReference>
<feature type="signal peptide" evidence="12">
    <location>
        <begin position="1"/>
        <end position="15"/>
    </location>
</feature>
<keyword evidence="6 12" id="KW-0732">Signal</keyword>
<dbReference type="InterPro" id="IPR036990">
    <property type="entry name" value="M14A-like_propep"/>
</dbReference>
<comment type="cofactor">
    <cofactor evidence="1">
        <name>Zn(2+)</name>
        <dbReference type="ChEBI" id="CHEBI:29105"/>
    </cofactor>
</comment>
<evidence type="ECO:0000313" key="14">
    <source>
        <dbReference type="EMBL" id="KAK5975586.1"/>
    </source>
</evidence>
<name>A0AAN8IJ90_TRICO</name>
<organism evidence="14 15">
    <name type="scientific">Trichostrongylus colubriformis</name>
    <name type="common">Black scour worm</name>
    <dbReference type="NCBI Taxonomy" id="6319"/>
    <lineage>
        <taxon>Eukaryota</taxon>
        <taxon>Metazoa</taxon>
        <taxon>Ecdysozoa</taxon>
        <taxon>Nematoda</taxon>
        <taxon>Chromadorea</taxon>
        <taxon>Rhabditida</taxon>
        <taxon>Rhabditina</taxon>
        <taxon>Rhabditomorpha</taxon>
        <taxon>Strongyloidea</taxon>
        <taxon>Trichostrongylidae</taxon>
        <taxon>Trichostrongylus</taxon>
    </lineage>
</organism>
<sequence length="104" mass="11672">MLIWIACTYMSLAVALTDDARPDEDGPFKVYRVIPTSATQLKAMITLYETAKGDEADFWHAPSVVNSTIDVMVSPSFTNKFTSFLKSHDFPFHVAIEDLKKNVL</sequence>
<evidence type="ECO:0000256" key="9">
    <source>
        <dbReference type="ARBA" id="ARBA00023049"/>
    </source>
</evidence>
<dbReference type="GO" id="GO:0004180">
    <property type="term" value="F:carboxypeptidase activity"/>
    <property type="evidence" value="ECO:0007669"/>
    <property type="project" value="UniProtKB-KW"/>
</dbReference>
<keyword evidence="4" id="KW-0645">Protease</keyword>
<protein>
    <recommendedName>
        <fullName evidence="11">Zinc carboxypeptidase A 1</fullName>
    </recommendedName>
</protein>
<dbReference type="GO" id="GO:0008237">
    <property type="term" value="F:metallopeptidase activity"/>
    <property type="evidence" value="ECO:0007669"/>
    <property type="project" value="UniProtKB-KW"/>
</dbReference>
<reference evidence="14 15" key="1">
    <citation type="submission" date="2019-10" db="EMBL/GenBank/DDBJ databases">
        <title>Assembly and Annotation for the nematode Trichostrongylus colubriformis.</title>
        <authorList>
            <person name="Martin J."/>
        </authorList>
    </citation>
    <scope>NUCLEOTIDE SEQUENCE [LARGE SCALE GENOMIC DNA]</scope>
    <source>
        <strain evidence="14">G859</strain>
        <tissue evidence="14">Whole worm</tissue>
    </source>
</reference>
<dbReference type="GO" id="GO:0046872">
    <property type="term" value="F:metal ion binding"/>
    <property type="evidence" value="ECO:0007669"/>
    <property type="project" value="UniProtKB-KW"/>
</dbReference>
<evidence type="ECO:0000256" key="10">
    <source>
        <dbReference type="ARBA" id="ARBA00023157"/>
    </source>
</evidence>
<evidence type="ECO:0000256" key="6">
    <source>
        <dbReference type="ARBA" id="ARBA00022729"/>
    </source>
</evidence>
<keyword evidence="8" id="KW-0862">Zinc</keyword>
<evidence type="ECO:0000256" key="7">
    <source>
        <dbReference type="ARBA" id="ARBA00022801"/>
    </source>
</evidence>
<comment type="similarity">
    <text evidence="2">Belongs to the peptidase M14 family.</text>
</comment>
<evidence type="ECO:0000256" key="2">
    <source>
        <dbReference type="ARBA" id="ARBA00005988"/>
    </source>
</evidence>
<feature type="domain" description="Carboxypeptidase activation peptide" evidence="13">
    <location>
        <begin position="31"/>
        <end position="101"/>
    </location>
</feature>
<keyword evidence="3 14" id="KW-0121">Carboxypeptidase</keyword>
<evidence type="ECO:0000256" key="12">
    <source>
        <dbReference type="SAM" id="SignalP"/>
    </source>
</evidence>
<dbReference type="GO" id="GO:0006508">
    <property type="term" value="P:proteolysis"/>
    <property type="evidence" value="ECO:0007669"/>
    <property type="project" value="UniProtKB-KW"/>
</dbReference>
<dbReference type="FunFam" id="3.30.70.340:FF:000002">
    <property type="entry name" value="Carboxypeptidase A"/>
    <property type="match status" value="1"/>
</dbReference>
<evidence type="ECO:0000256" key="3">
    <source>
        <dbReference type="ARBA" id="ARBA00022645"/>
    </source>
</evidence>
<gene>
    <name evidence="14" type="ORF">GCK32_003139</name>
</gene>
<dbReference type="InterPro" id="IPR003146">
    <property type="entry name" value="M14A_act_pep"/>
</dbReference>
<feature type="chain" id="PRO_5042923805" description="Zinc carboxypeptidase A 1" evidence="12">
    <location>
        <begin position="16"/>
        <end position="104"/>
    </location>
</feature>
<evidence type="ECO:0000313" key="15">
    <source>
        <dbReference type="Proteomes" id="UP001331761"/>
    </source>
</evidence>
<evidence type="ECO:0000256" key="1">
    <source>
        <dbReference type="ARBA" id="ARBA00001947"/>
    </source>
</evidence>
<evidence type="ECO:0000256" key="11">
    <source>
        <dbReference type="ARBA" id="ARBA00069039"/>
    </source>
</evidence>
<evidence type="ECO:0000256" key="8">
    <source>
        <dbReference type="ARBA" id="ARBA00022833"/>
    </source>
</evidence>
<dbReference type="SUPFAM" id="SSF54897">
    <property type="entry name" value="Protease propeptides/inhibitors"/>
    <property type="match status" value="1"/>
</dbReference>
<keyword evidence="9" id="KW-0482">Metalloprotease</keyword>